<feature type="compositionally biased region" description="Low complexity" evidence="1">
    <location>
        <begin position="63"/>
        <end position="78"/>
    </location>
</feature>
<evidence type="ECO:0008006" key="4">
    <source>
        <dbReference type="Google" id="ProtNLM"/>
    </source>
</evidence>
<evidence type="ECO:0000313" key="3">
    <source>
        <dbReference type="Proteomes" id="UP001157733"/>
    </source>
</evidence>
<dbReference type="EMBL" id="OX336137">
    <property type="protein sequence ID" value="CAI2719131.1"/>
    <property type="molecule type" value="Genomic_DNA"/>
</dbReference>
<feature type="region of interest" description="Disordered" evidence="1">
    <location>
        <begin position="56"/>
        <end position="79"/>
    </location>
</feature>
<proteinExistence type="predicted"/>
<dbReference type="InterPro" id="IPR021857">
    <property type="entry name" value="DUF3467"/>
</dbReference>
<evidence type="ECO:0000313" key="2">
    <source>
        <dbReference type="EMBL" id="CAI2719131.1"/>
    </source>
</evidence>
<sequence length="168" mass="19129">MPASWGVSINFPRCFGVRGVTLVFIHDSHYVNKKRFQFLFQDWALISTRKRRGDLYGGRKKATAAGPGAGPQSQQKKGQNLKLNWDDSKMQTTYTNVVNASSTREEVSIFFGTNQTWNVPQDNEVTIQLSDRMVLNPFAAKRLLVLLNKIISEYEERFGRLPLDGETK</sequence>
<gene>
    <name evidence="2" type="ORF">NSPWAT_2275</name>
</gene>
<keyword evidence="3" id="KW-1185">Reference proteome</keyword>
<dbReference type="Proteomes" id="UP001157733">
    <property type="component" value="Chromosome"/>
</dbReference>
<accession>A0ABM9HGF5</accession>
<protein>
    <recommendedName>
        <fullName evidence="4">DUF3467 domain-containing protein</fullName>
    </recommendedName>
</protein>
<organism evidence="2 3">
    <name type="scientific">Nitrospina watsonii</name>
    <dbReference type="NCBI Taxonomy" id="1323948"/>
    <lineage>
        <taxon>Bacteria</taxon>
        <taxon>Pseudomonadati</taxon>
        <taxon>Nitrospinota/Tectimicrobiota group</taxon>
        <taxon>Nitrospinota</taxon>
        <taxon>Nitrospinia</taxon>
        <taxon>Nitrospinales</taxon>
        <taxon>Nitrospinaceae</taxon>
        <taxon>Nitrospina</taxon>
    </lineage>
</organism>
<name>A0ABM9HGF5_9BACT</name>
<reference evidence="2 3" key="1">
    <citation type="submission" date="2022-09" db="EMBL/GenBank/DDBJ databases">
        <authorList>
            <person name="Kop L."/>
        </authorList>
    </citation>
    <scope>NUCLEOTIDE SEQUENCE [LARGE SCALE GENOMIC DNA]</scope>
    <source>
        <strain evidence="2 3">347</strain>
    </source>
</reference>
<evidence type="ECO:0000256" key="1">
    <source>
        <dbReference type="SAM" id="MobiDB-lite"/>
    </source>
</evidence>
<dbReference type="Pfam" id="PF11950">
    <property type="entry name" value="DUF3467"/>
    <property type="match status" value="1"/>
</dbReference>